<dbReference type="Pfam" id="PF00498">
    <property type="entry name" value="FHA"/>
    <property type="match status" value="1"/>
</dbReference>
<protein>
    <submittedName>
        <fullName evidence="3">Fha domain-containing protein</fullName>
    </submittedName>
</protein>
<proteinExistence type="predicted"/>
<organism evidence="3">
    <name type="scientific">Quercus suber</name>
    <name type="common">Cork oak</name>
    <dbReference type="NCBI Taxonomy" id="58331"/>
    <lineage>
        <taxon>Eukaryota</taxon>
        <taxon>Viridiplantae</taxon>
        <taxon>Streptophyta</taxon>
        <taxon>Embryophyta</taxon>
        <taxon>Tracheophyta</taxon>
        <taxon>Spermatophyta</taxon>
        <taxon>Magnoliopsida</taxon>
        <taxon>eudicotyledons</taxon>
        <taxon>Gunneridae</taxon>
        <taxon>Pentapetalae</taxon>
        <taxon>rosids</taxon>
        <taxon>fabids</taxon>
        <taxon>Fagales</taxon>
        <taxon>Fagaceae</taxon>
        <taxon>Quercus</taxon>
    </lineage>
</organism>
<reference evidence="3" key="2">
    <citation type="journal article" date="2018" name="Sci. Data">
        <title>The draft genome sequence of cork oak.</title>
        <authorList>
            <person name="Ramos A.M."/>
            <person name="Usie A."/>
            <person name="Barbosa P."/>
            <person name="Barros P.M."/>
            <person name="Capote T."/>
            <person name="Chaves I."/>
            <person name="Simoes F."/>
            <person name="Abreu I."/>
            <person name="Carrasquinho I."/>
            <person name="Faro C."/>
            <person name="Guimaraes J.B."/>
            <person name="Mendonca D."/>
            <person name="Nobrega F."/>
            <person name="Rodrigues L."/>
            <person name="Saibo N.J.M."/>
            <person name="Varela M.C."/>
            <person name="Egas C."/>
            <person name="Matos J."/>
            <person name="Miguel C.M."/>
            <person name="Oliveira M.M."/>
            <person name="Ricardo C.P."/>
            <person name="Goncalves S."/>
        </authorList>
    </citation>
    <scope>NUCLEOTIDE SEQUENCE [LARGE SCALE GENOMIC DNA]</scope>
    <source>
        <strain evidence="3">HL8</strain>
    </source>
</reference>
<dbReference type="SUPFAM" id="SSF49879">
    <property type="entry name" value="SMAD/FHA domain"/>
    <property type="match status" value="1"/>
</dbReference>
<evidence type="ECO:0000313" key="3">
    <source>
        <dbReference type="EMBL" id="KAK7859182.1"/>
    </source>
</evidence>
<comment type="caution">
    <text evidence="3">The sequence shown here is derived from an EMBL/GenBank/DDBJ whole genome shotgun (WGS) entry which is preliminary data.</text>
</comment>
<dbReference type="InterPro" id="IPR000253">
    <property type="entry name" value="FHA_dom"/>
</dbReference>
<reference evidence="3" key="3">
    <citation type="submission" date="2023-07" db="EMBL/GenBank/DDBJ databases">
        <title>An improved reference 1 genome and first organelle genomes of Quercus suber.</title>
        <authorList>
            <consortium name="Genosuber Consortium"/>
            <person name="Usie A."/>
            <person name="Serra O."/>
            <person name="Barros P."/>
        </authorList>
    </citation>
    <scope>NUCLEOTIDE SEQUENCE</scope>
    <source>
        <strain evidence="3">HL8</strain>
        <tissue evidence="3">Leaves</tissue>
    </source>
</reference>
<dbReference type="InterPro" id="IPR008984">
    <property type="entry name" value="SMAD_FHA_dom_sf"/>
</dbReference>
<dbReference type="EMBL" id="PKMF04000014">
    <property type="protein sequence ID" value="KAK7859182.1"/>
    <property type="molecule type" value="Genomic_DNA"/>
</dbReference>
<dbReference type="SMART" id="SM00240">
    <property type="entry name" value="FHA"/>
    <property type="match status" value="1"/>
</dbReference>
<evidence type="ECO:0000259" key="2">
    <source>
        <dbReference type="PROSITE" id="PS50006"/>
    </source>
</evidence>
<accession>A0AAW0M8M3</accession>
<dbReference type="Gene3D" id="2.60.200.20">
    <property type="match status" value="1"/>
</dbReference>
<dbReference type="InterPro" id="IPR050923">
    <property type="entry name" value="Cell_Proc_Reg/RNA_Proc"/>
</dbReference>
<dbReference type="PANTHER" id="PTHR23308">
    <property type="entry name" value="NUCLEAR INHIBITOR OF PROTEIN PHOSPHATASE-1"/>
    <property type="match status" value="1"/>
</dbReference>
<gene>
    <name evidence="3" type="ORF">CFP56_007709</name>
</gene>
<name>A0AAW0M8M3_QUESU</name>
<dbReference type="AlphaFoldDB" id="A0AAW0M8M3"/>
<sequence length="348" mass="39441">MEPPPLKLVIVHGPRQGESLEFRPGSRIRIGRIVRGNNLPIKDAGISSNHLSIDTESSSSSSFGSGSGKWTIRDLDSSNGTLLNGIELEPNTPHDLSDGDLIAIGEFTSILVNFNNDENRLRRNPRRRAAEKEPVAENRGRRVRVLKSEEEEAKESEKEKPVRQMSTRRTRSARNVHGSENVEVAEKKPVPVRQMSTRRTRSAKAVSLDSMLENIPENSEAECAEVEIKRKRRRAGTRNLGEEPLEKVVETNLEEAAENVVDDDDDDKEGFDLETRTFGEWIEYLEVHLPKQIIDATEEMIEGMKRKAERVCEYMLEHRGIRQNIQNIQARPGSATWEDVLYLTDPEN</sequence>
<feature type="domain" description="FHA" evidence="2">
    <location>
        <begin position="28"/>
        <end position="88"/>
    </location>
</feature>
<feature type="region of interest" description="Disordered" evidence="1">
    <location>
        <begin position="146"/>
        <end position="176"/>
    </location>
</feature>
<evidence type="ECO:0000256" key="1">
    <source>
        <dbReference type="SAM" id="MobiDB-lite"/>
    </source>
</evidence>
<reference evidence="3" key="1">
    <citation type="submission" date="2017-12" db="EMBL/GenBank/DDBJ databases">
        <authorList>
            <person name="Barbosa P."/>
            <person name="Usie A."/>
            <person name="Ramos A.M."/>
        </authorList>
    </citation>
    <scope>NUCLEOTIDE SEQUENCE</scope>
    <source>
        <strain evidence="3">HL8</strain>
        <tissue evidence="3">Leaves</tissue>
    </source>
</reference>
<dbReference type="PROSITE" id="PS50006">
    <property type="entry name" value="FHA_DOMAIN"/>
    <property type="match status" value="1"/>
</dbReference>